<organism evidence="2 3">
    <name type="scientific">Helicostylum pulchrum</name>
    <dbReference type="NCBI Taxonomy" id="562976"/>
    <lineage>
        <taxon>Eukaryota</taxon>
        <taxon>Fungi</taxon>
        <taxon>Fungi incertae sedis</taxon>
        <taxon>Mucoromycota</taxon>
        <taxon>Mucoromycotina</taxon>
        <taxon>Mucoromycetes</taxon>
        <taxon>Mucorales</taxon>
        <taxon>Mucorineae</taxon>
        <taxon>Mucoraceae</taxon>
        <taxon>Helicostylum</taxon>
    </lineage>
</organism>
<feature type="region of interest" description="Disordered" evidence="1">
    <location>
        <begin position="150"/>
        <end position="173"/>
    </location>
</feature>
<dbReference type="EMBL" id="BAABUJ010000008">
    <property type="protein sequence ID" value="GAA5797810.1"/>
    <property type="molecule type" value="Genomic_DNA"/>
</dbReference>
<feature type="compositionally biased region" description="Basic residues" evidence="1">
    <location>
        <begin position="93"/>
        <end position="102"/>
    </location>
</feature>
<gene>
    <name evidence="2" type="ORF">HPULCUR_003205</name>
</gene>
<reference evidence="2 3" key="1">
    <citation type="submission" date="2024-04" db="EMBL/GenBank/DDBJ databases">
        <title>genome sequences of Mucor flavus KT1a and Helicostylum pulchrum KT1b strains isolation_sourced from the surface of a dry-aged beef.</title>
        <authorList>
            <person name="Toyotome T."/>
            <person name="Hosono M."/>
            <person name="Torimaru M."/>
            <person name="Fukuda K."/>
            <person name="Mikami N."/>
        </authorList>
    </citation>
    <scope>NUCLEOTIDE SEQUENCE [LARGE SCALE GENOMIC DNA]</scope>
    <source>
        <strain evidence="2 3">KT1b</strain>
    </source>
</reference>
<feature type="compositionally biased region" description="Polar residues" evidence="1">
    <location>
        <begin position="106"/>
        <end position="116"/>
    </location>
</feature>
<proteinExistence type="predicted"/>
<protein>
    <submittedName>
        <fullName evidence="2">Uncharacterized protein</fullName>
    </submittedName>
</protein>
<feature type="region of interest" description="Disordered" evidence="1">
    <location>
        <begin position="93"/>
        <end position="118"/>
    </location>
</feature>
<sequence length="185" mass="20283">MSKSKGNNKPTAPYTKKAVPPSSKGQKTPSSKSQKLLNESQKELAKVQKALSTEICSTPPIKNQKVPSSNTDSSFTNSQELLYKTQKAHSKVQKCVSKKNLKVQKAPSNTTDSQAPPTFARAAKLRTSQSAAASPSLSQQVTLKRYTLIQATNQQDDPPRATPRLRPSSVQTEFEEEIVRLQMAK</sequence>
<feature type="compositionally biased region" description="Polar residues" evidence="1">
    <location>
        <begin position="1"/>
        <end position="10"/>
    </location>
</feature>
<dbReference type="Proteomes" id="UP001476247">
    <property type="component" value="Unassembled WGS sequence"/>
</dbReference>
<accession>A0ABP9XU11</accession>
<keyword evidence="3" id="KW-1185">Reference proteome</keyword>
<feature type="region of interest" description="Disordered" evidence="1">
    <location>
        <begin position="1"/>
        <end position="77"/>
    </location>
</feature>
<comment type="caution">
    <text evidence="2">The sequence shown here is derived from an EMBL/GenBank/DDBJ whole genome shotgun (WGS) entry which is preliminary data.</text>
</comment>
<feature type="compositionally biased region" description="Polar residues" evidence="1">
    <location>
        <begin position="65"/>
        <end position="77"/>
    </location>
</feature>
<evidence type="ECO:0000313" key="3">
    <source>
        <dbReference type="Proteomes" id="UP001476247"/>
    </source>
</evidence>
<feature type="compositionally biased region" description="Polar residues" evidence="1">
    <location>
        <begin position="23"/>
        <end position="39"/>
    </location>
</feature>
<evidence type="ECO:0000256" key="1">
    <source>
        <dbReference type="SAM" id="MobiDB-lite"/>
    </source>
</evidence>
<name>A0ABP9XU11_9FUNG</name>
<evidence type="ECO:0000313" key="2">
    <source>
        <dbReference type="EMBL" id="GAA5797810.1"/>
    </source>
</evidence>